<name>A0ABD2HST2_9BILA</name>
<organism evidence="1 2">
    <name type="scientific">Heterodera trifolii</name>
    <dbReference type="NCBI Taxonomy" id="157864"/>
    <lineage>
        <taxon>Eukaryota</taxon>
        <taxon>Metazoa</taxon>
        <taxon>Ecdysozoa</taxon>
        <taxon>Nematoda</taxon>
        <taxon>Chromadorea</taxon>
        <taxon>Rhabditida</taxon>
        <taxon>Tylenchina</taxon>
        <taxon>Tylenchomorpha</taxon>
        <taxon>Tylenchoidea</taxon>
        <taxon>Heteroderidae</taxon>
        <taxon>Heteroderinae</taxon>
        <taxon>Heterodera</taxon>
    </lineage>
</organism>
<gene>
    <name evidence="1" type="ORF">niasHT_032389</name>
</gene>
<comment type="caution">
    <text evidence="1">The sequence shown here is derived from an EMBL/GenBank/DDBJ whole genome shotgun (WGS) entry which is preliminary data.</text>
</comment>
<dbReference type="AlphaFoldDB" id="A0ABD2HST2"/>
<proteinExistence type="predicted"/>
<reference evidence="1 2" key="1">
    <citation type="submission" date="2024-10" db="EMBL/GenBank/DDBJ databases">
        <authorList>
            <person name="Kim D."/>
        </authorList>
    </citation>
    <scope>NUCLEOTIDE SEQUENCE [LARGE SCALE GENOMIC DNA]</scope>
    <source>
        <strain evidence="1">BH-2024</strain>
    </source>
</reference>
<evidence type="ECO:0000313" key="1">
    <source>
        <dbReference type="EMBL" id="KAL3070599.1"/>
    </source>
</evidence>
<sequence length="107" mass="12404">MAKIAEQFLLRNVVVETTAVLRRRRDVRQQRNAVQRNRRRGTVLGSDVYAQRKISSSRGNGRVGKQYTDQQTVLAVHRQQMNTVTFAEIGANYFTIELKTRKNQVKK</sequence>
<keyword evidence="2" id="KW-1185">Reference proteome</keyword>
<dbReference type="EMBL" id="JBICBT010001381">
    <property type="protein sequence ID" value="KAL3070599.1"/>
    <property type="molecule type" value="Genomic_DNA"/>
</dbReference>
<protein>
    <submittedName>
        <fullName evidence="1">Uncharacterized protein</fullName>
    </submittedName>
</protein>
<evidence type="ECO:0000313" key="2">
    <source>
        <dbReference type="Proteomes" id="UP001620626"/>
    </source>
</evidence>
<dbReference type="Proteomes" id="UP001620626">
    <property type="component" value="Unassembled WGS sequence"/>
</dbReference>
<accession>A0ABD2HST2</accession>